<dbReference type="Proteomes" id="UP000673691">
    <property type="component" value="Unassembled WGS sequence"/>
</dbReference>
<feature type="compositionally biased region" description="Basic and acidic residues" evidence="1">
    <location>
        <begin position="106"/>
        <end position="120"/>
    </location>
</feature>
<name>A0A8H7ZZP5_9FUNG</name>
<evidence type="ECO:0000313" key="2">
    <source>
        <dbReference type="EMBL" id="KAG5461958.1"/>
    </source>
</evidence>
<reference evidence="2 3" key="1">
    <citation type="journal article" name="Sci. Rep.">
        <title>Genome-scale phylogenetic analyses confirm Olpidium as the closest living zoosporic fungus to the non-flagellated, terrestrial fungi.</title>
        <authorList>
            <person name="Chang Y."/>
            <person name="Rochon D."/>
            <person name="Sekimoto S."/>
            <person name="Wang Y."/>
            <person name="Chovatia M."/>
            <person name="Sandor L."/>
            <person name="Salamov A."/>
            <person name="Grigoriev I.V."/>
            <person name="Stajich J.E."/>
            <person name="Spatafora J.W."/>
        </authorList>
    </citation>
    <scope>NUCLEOTIDE SEQUENCE [LARGE SCALE GENOMIC DNA]</scope>
    <source>
        <strain evidence="2">S191</strain>
    </source>
</reference>
<feature type="region of interest" description="Disordered" evidence="1">
    <location>
        <begin position="20"/>
        <end position="76"/>
    </location>
</feature>
<keyword evidence="3" id="KW-1185">Reference proteome</keyword>
<dbReference type="EMBL" id="JAEFCI010002854">
    <property type="protein sequence ID" value="KAG5461958.1"/>
    <property type="molecule type" value="Genomic_DNA"/>
</dbReference>
<dbReference type="AlphaFoldDB" id="A0A8H7ZZP5"/>
<evidence type="ECO:0000313" key="3">
    <source>
        <dbReference type="Proteomes" id="UP000673691"/>
    </source>
</evidence>
<comment type="caution">
    <text evidence="2">The sequence shown here is derived from an EMBL/GenBank/DDBJ whole genome shotgun (WGS) entry which is preliminary data.</text>
</comment>
<accession>A0A8H7ZZP5</accession>
<feature type="non-terminal residue" evidence="2">
    <location>
        <position position="1"/>
    </location>
</feature>
<feature type="compositionally biased region" description="Basic and acidic residues" evidence="1">
    <location>
        <begin position="44"/>
        <end position="61"/>
    </location>
</feature>
<feature type="region of interest" description="Disordered" evidence="1">
    <location>
        <begin position="106"/>
        <end position="162"/>
    </location>
</feature>
<sequence>PRRAFPRALDLRARGASLFPAYPSPPTSTHSLLLLPPPPAGLPEKPEYPRGRRAAERAEDKKKKKKKKGTEGREPEVERGIAVVFFCRGNHKKKIMVFPFLYGPRKGERERERGGTRIDAARSTGGSGEAGERERERETERERVRSWGGWRRTGGHLPSGGGCLKSNVLEKWVRA</sequence>
<proteinExistence type="predicted"/>
<feature type="compositionally biased region" description="Basic and acidic residues" evidence="1">
    <location>
        <begin position="130"/>
        <end position="145"/>
    </location>
</feature>
<gene>
    <name evidence="2" type="ORF">BJ554DRAFT_5773</name>
</gene>
<protein>
    <submittedName>
        <fullName evidence="2">Uncharacterized protein</fullName>
    </submittedName>
</protein>
<organism evidence="2 3">
    <name type="scientific">Olpidium bornovanus</name>
    <dbReference type="NCBI Taxonomy" id="278681"/>
    <lineage>
        <taxon>Eukaryota</taxon>
        <taxon>Fungi</taxon>
        <taxon>Fungi incertae sedis</taxon>
        <taxon>Olpidiomycota</taxon>
        <taxon>Olpidiomycotina</taxon>
        <taxon>Olpidiomycetes</taxon>
        <taxon>Olpidiales</taxon>
        <taxon>Olpidiaceae</taxon>
        <taxon>Olpidium</taxon>
    </lineage>
</organism>
<evidence type="ECO:0000256" key="1">
    <source>
        <dbReference type="SAM" id="MobiDB-lite"/>
    </source>
</evidence>